<dbReference type="InterPro" id="IPR036812">
    <property type="entry name" value="NAD(P)_OxRdtase_dom_sf"/>
</dbReference>
<evidence type="ECO:0000313" key="1">
    <source>
        <dbReference type="EMBL" id="QUP54382.1"/>
    </source>
</evidence>
<organism evidence="1 2">
    <name type="scientific">Ralstonia syzygii</name>
    <dbReference type="NCBI Taxonomy" id="28097"/>
    <lineage>
        <taxon>Bacteria</taxon>
        <taxon>Pseudomonadati</taxon>
        <taxon>Pseudomonadota</taxon>
        <taxon>Betaproteobacteria</taxon>
        <taxon>Burkholderiales</taxon>
        <taxon>Burkholderiaceae</taxon>
        <taxon>Ralstonia</taxon>
        <taxon>Ralstonia solanacearum species complex</taxon>
    </lineage>
</organism>
<accession>A0ABX7ZG35</accession>
<dbReference type="GeneID" id="97321835"/>
<dbReference type="RefSeq" id="WP_118868621.1">
    <property type="nucleotide sequence ID" value="NZ_CP046729.1"/>
</dbReference>
<dbReference type="EMBL" id="CP046729">
    <property type="protein sequence ID" value="QUP54382.1"/>
    <property type="molecule type" value="Genomic_DNA"/>
</dbReference>
<sequence>MTPVLVGAKRVDRLGDNLGATDLILSTEDLKLLDEASKLPPIYPRWMSEVDSADRFNPFREIIADRRLR</sequence>
<proteinExistence type="predicted"/>
<gene>
    <name evidence="1" type="ORF">GO998_11795</name>
</gene>
<reference evidence="1 2" key="1">
    <citation type="journal article" date="2021" name="Phytopathology">
        <title>Complete genome sequence of Ralstonia syzygii subsp. indonesiensis strain LLRS-1, isolated from wilted tobacco in China.</title>
        <authorList>
            <person name="Lu C.H."/>
            <person name="Li J.Y."/>
            <person name="Mi M.G."/>
            <person name="Lin Z.L."/>
            <person name="Jiang N."/>
            <person name="Gai X."/>
            <person name="Ma J.H."/>
            <person name="Lei L.P."/>
            <person name="Xia Z.Y."/>
        </authorList>
    </citation>
    <scope>NUCLEOTIDE SEQUENCE [LARGE SCALE GENOMIC DNA]</scope>
    <source>
        <strain evidence="1 2">LLRS-1</strain>
    </source>
</reference>
<protein>
    <recommendedName>
        <fullName evidence="3">Aldo/keto reductase</fullName>
    </recommendedName>
</protein>
<dbReference type="Proteomes" id="UP000677898">
    <property type="component" value="Chromosome"/>
</dbReference>
<keyword evidence="2" id="KW-1185">Reference proteome</keyword>
<evidence type="ECO:0000313" key="2">
    <source>
        <dbReference type="Proteomes" id="UP000677898"/>
    </source>
</evidence>
<evidence type="ECO:0008006" key="3">
    <source>
        <dbReference type="Google" id="ProtNLM"/>
    </source>
</evidence>
<name>A0ABX7ZG35_9RALS</name>
<dbReference type="SUPFAM" id="SSF51430">
    <property type="entry name" value="NAD(P)-linked oxidoreductase"/>
    <property type="match status" value="1"/>
</dbReference>